<evidence type="ECO:0000313" key="2">
    <source>
        <dbReference type="Proteomes" id="UP000198406"/>
    </source>
</evidence>
<dbReference type="AlphaFoldDB" id="A0A1Z5JTL7"/>
<organism evidence="1 2">
    <name type="scientific">Fistulifera solaris</name>
    <name type="common">Oleaginous diatom</name>
    <dbReference type="NCBI Taxonomy" id="1519565"/>
    <lineage>
        <taxon>Eukaryota</taxon>
        <taxon>Sar</taxon>
        <taxon>Stramenopiles</taxon>
        <taxon>Ochrophyta</taxon>
        <taxon>Bacillariophyta</taxon>
        <taxon>Bacillariophyceae</taxon>
        <taxon>Bacillariophycidae</taxon>
        <taxon>Naviculales</taxon>
        <taxon>Naviculaceae</taxon>
        <taxon>Fistulifera</taxon>
    </lineage>
</organism>
<proteinExistence type="predicted"/>
<accession>A0A1Z5JTL7</accession>
<protein>
    <submittedName>
        <fullName evidence="1">Uncharacterized protein</fullName>
    </submittedName>
</protein>
<name>A0A1Z5JTL7_FISSO</name>
<gene>
    <name evidence="1" type="ORF">FisN_5Hu011</name>
</gene>
<dbReference type="EMBL" id="BDSP01000117">
    <property type="protein sequence ID" value="GAX17374.1"/>
    <property type="molecule type" value="Genomic_DNA"/>
</dbReference>
<evidence type="ECO:0000313" key="1">
    <source>
        <dbReference type="EMBL" id="GAX17374.1"/>
    </source>
</evidence>
<reference evidence="1 2" key="1">
    <citation type="journal article" date="2015" name="Plant Cell">
        <title>Oil accumulation by the oleaginous diatom Fistulifera solaris as revealed by the genome and transcriptome.</title>
        <authorList>
            <person name="Tanaka T."/>
            <person name="Maeda Y."/>
            <person name="Veluchamy A."/>
            <person name="Tanaka M."/>
            <person name="Abida H."/>
            <person name="Marechal E."/>
            <person name="Bowler C."/>
            <person name="Muto M."/>
            <person name="Sunaga Y."/>
            <person name="Tanaka M."/>
            <person name="Yoshino T."/>
            <person name="Taniguchi T."/>
            <person name="Fukuda Y."/>
            <person name="Nemoto M."/>
            <person name="Matsumoto M."/>
            <person name="Wong P.S."/>
            <person name="Aburatani S."/>
            <person name="Fujibuchi W."/>
        </authorList>
    </citation>
    <scope>NUCLEOTIDE SEQUENCE [LARGE SCALE GENOMIC DNA]</scope>
    <source>
        <strain evidence="1 2">JPCC DA0580</strain>
    </source>
</reference>
<comment type="caution">
    <text evidence="1">The sequence shown here is derived from an EMBL/GenBank/DDBJ whole genome shotgun (WGS) entry which is preliminary data.</text>
</comment>
<sequence length="223" mass="25008">MPRGINARHKYKKERMIMCCKLQQQNFLSIHLNLLPCQTTTNLSINPCLRRFQSPVACRSKSLFGAATKARRKRISYCAIPAILEDVRKLGQRAAIWRENQTLTYVSWGFDDGPGDAHNYLHCGFGKDDVHLCIVGSTHDAMAQTAAFFLSLVRATSNFSCLLIANDTDFSAIDLSAAQSQCFLDIFREIPSLHLEFQYISLSAVQSIVLATIPHPSRNDQAQ</sequence>
<keyword evidence="2" id="KW-1185">Reference proteome</keyword>
<dbReference type="Proteomes" id="UP000198406">
    <property type="component" value="Unassembled WGS sequence"/>
</dbReference>
<dbReference type="InParanoid" id="A0A1Z5JTL7"/>